<feature type="region of interest" description="Disordered" evidence="6">
    <location>
        <begin position="2623"/>
        <end position="2717"/>
    </location>
</feature>
<feature type="compositionally biased region" description="Basic and acidic residues" evidence="6">
    <location>
        <begin position="3917"/>
        <end position="3931"/>
    </location>
</feature>
<feature type="compositionally biased region" description="Basic and acidic residues" evidence="6">
    <location>
        <begin position="2648"/>
        <end position="2668"/>
    </location>
</feature>
<evidence type="ECO:0000256" key="6">
    <source>
        <dbReference type="SAM" id="MobiDB-lite"/>
    </source>
</evidence>
<dbReference type="GO" id="GO:0005930">
    <property type="term" value="C:axoneme"/>
    <property type="evidence" value="ECO:0007669"/>
    <property type="project" value="TreeGrafter"/>
</dbReference>
<name>A0A813P332_ADIRI</name>
<feature type="domain" description="HYDIN/VesB/CFA65-like Ig-like" evidence="9">
    <location>
        <begin position="195"/>
        <end position="288"/>
    </location>
</feature>
<dbReference type="InterPro" id="IPR056305">
    <property type="entry name" value="Ig_CFAP65_10th"/>
</dbReference>
<evidence type="ECO:0000256" key="2">
    <source>
        <dbReference type="ARBA" id="ARBA00004496"/>
    </source>
</evidence>
<feature type="compositionally biased region" description="Basic and acidic residues" evidence="6">
    <location>
        <begin position="1861"/>
        <end position="1872"/>
    </location>
</feature>
<feature type="compositionally biased region" description="Polar residues" evidence="6">
    <location>
        <begin position="3765"/>
        <end position="3780"/>
    </location>
</feature>
<evidence type="ECO:0000256" key="3">
    <source>
        <dbReference type="ARBA" id="ARBA00022490"/>
    </source>
</evidence>
<protein>
    <recommendedName>
        <fullName evidence="14">MSP domain-containing protein</fullName>
    </recommendedName>
</protein>
<feature type="compositionally biased region" description="Basic and acidic residues" evidence="6">
    <location>
        <begin position="2370"/>
        <end position="2393"/>
    </location>
</feature>
<comment type="subcellular location">
    <subcellularLocation>
        <location evidence="1">Cell projection</location>
        <location evidence="1">Cilium</location>
    </subcellularLocation>
    <subcellularLocation>
        <location evidence="2">Cytoplasm</location>
    </subcellularLocation>
</comment>
<evidence type="ECO:0008006" key="14">
    <source>
        <dbReference type="Google" id="ProtNLM"/>
    </source>
</evidence>
<evidence type="ECO:0000256" key="5">
    <source>
        <dbReference type="ARBA" id="ARBA00023273"/>
    </source>
</evidence>
<accession>A0A813P332</accession>
<comment type="caution">
    <text evidence="12">The sequence shown here is derived from an EMBL/GenBank/DDBJ whole genome shotgun (WGS) entry which is preliminary data.</text>
</comment>
<organism evidence="12 13">
    <name type="scientific">Adineta ricciae</name>
    <name type="common">Rotifer</name>
    <dbReference type="NCBI Taxonomy" id="249248"/>
    <lineage>
        <taxon>Eukaryota</taxon>
        <taxon>Metazoa</taxon>
        <taxon>Spiralia</taxon>
        <taxon>Gnathifera</taxon>
        <taxon>Rotifera</taxon>
        <taxon>Eurotatoria</taxon>
        <taxon>Bdelloidea</taxon>
        <taxon>Adinetida</taxon>
        <taxon>Adinetidae</taxon>
        <taxon>Adineta</taxon>
    </lineage>
</organism>
<feature type="region of interest" description="Disordered" evidence="6">
    <location>
        <begin position="1"/>
        <end position="22"/>
    </location>
</feature>
<feature type="compositionally biased region" description="Polar residues" evidence="6">
    <location>
        <begin position="3902"/>
        <end position="3912"/>
    </location>
</feature>
<dbReference type="InterPro" id="IPR013783">
    <property type="entry name" value="Ig-like_fold"/>
</dbReference>
<feature type="region of interest" description="Disordered" evidence="6">
    <location>
        <begin position="1500"/>
        <end position="1523"/>
    </location>
</feature>
<dbReference type="Gene3D" id="3.40.50.300">
    <property type="entry name" value="P-loop containing nucleotide triphosphate hydrolases"/>
    <property type="match status" value="1"/>
</dbReference>
<sequence length="5252" mass="586585">MMFDQKPPTDTGGPSFTLPNYESKVVAPRNPTLNRGPKIEPKFTPSTFLKEMSLDTQQKLLNTREMYLPKIIALSDMAETSLQTTTKVDIDEPLFQPYPSDITFQKYEPFNTYEVPLLLRNNDKVARAVKVTQVDTPYFTIVPPPNAFQKVAPGVALVFRIQFKPEEQRDYTHEILIATERENFLIPIRAIGARAILDFPDDITFPTTAVKSTNMSKVLFVRNIGNREARFVLQINKPFIVSPENGLLPVGESMQVTVDFQPTVNGEMKDELVISYDTGEKVYVNVYGVSQDINVRLEKSSIHFEQTYLDMINQRTVTLANRSNQLVHFQWKQFATEREEEQQKLRQLHALSEEEIDALQKLNVNANESPSAGPFDFGVLIQRTFVNHRRQLNSEPYLFAHSNYRIDPVEGDIWPGGTLDIQVLFKPNEARLYKQTAWLDVVGREQRLPLVLSGEGQGAKVEASFSVLDVGCVYVGSTHLYEVVLANKGFIEARYRIQSIESGFGSCFLFDPSAGVIPVDNYQAIQVTFHSDQLGQFQQTFHVDVEGNPNPVEIVFQGQVIGPTFYFDQALLKYGLVSYGFLTTIPCQLYNTSLVPMPFRLHIDQDKHKRSNRHSMNSDDDANDDRMINTEFQIRPSHGTIPPQSDITVYVDFVPKAIQKYDTFLQVDIDGVGKNIFSLPITAKSTVPRVTLHNETMDLGRTFLNHPNERYVRLQNSTSLPVRYQFIYPHSGRLQFDSVEREGVVEANTTRDIPLTVTIKQLGDITEKLEVHRVGARDAPLEVQITATGTGPVLFIDPNEIRFGTISVLDEHTQILSLSNESPIPAVFQCESDKKNSCFSCVPSSSVVEPHTSMDIRVIAKLNDRLKFNENLIINVEHSVPCTIPITAQGTGALIVPDVPIFPCLNLGSRFVGTSIVQRIHFTNKGRRQLAVHFISASDTKAAYGIQRKPKANNKEPEVDPLADLTFRLEPERLEFAPGETRLLTITGFAAQPKVVDEAFTCLAIIGRSTGRDKLLSLKIHCDFVEPLMSFSRTDLYFRAEYNEQRQPDTVREPIPSELTFSNISAIDLTAHVRVKYPFLLKNDTNDEFNSVSRLDSIDEPIPDIPTNFTLGKTIKILTGMSYSEVVYFDPSADTKEISWKRDEQLVFSYEEHAFHDTIQLHGEVHYPNLSIEHTDLDFGCILNGSEVTRFINMVNVSPLPVKYLWTFVLDENEPNFVFEPQPRTSISYPQSDQMQIQSGPWSENAADQQDTPHDNTTVTPKIDEIFDISPFFGSLQPGEIEKTAVRFYGRPGITANVKAICQVDNGPIYKLSLHGQASFVAYHLNTHEIDFGDVHFDRSTMRTLTLTNDGQVPLDFQFLNLNNLNPTDQHAHLSIEPESGLCPASKSLVITIKFLPNIPEHFEKTIFLQIAHFRPDEIHLVGTGMFSRLEINLPRHITENSIEEKIFTEIKDKTDETNRQQQLDTLVVQNFVEKFNEAIPSPPGASLDQLADSQIQQSVRSSNMSLSTSTSTTTNVTKRTSSTKSMPVLPDYIVDFEYVILGTVRQQKIHMKNPTSNNITFQIERGTYRNTGFSFDCDRIKNLPPGESITVTVTFDPRGANLGLGPVECRVPVEVTSGPSFHLRLKANVTMPDLSASNDMFDFSTVKCGECKIATIQLQNPKEIACRWVAAYPGEDSYGKQVGRFPRRGNISNRKKPSTRIFEVLPPSGIIQAGQKANVQIKFTPVEETTYESRVLLRIDQSSQRLMIICRGIGLEPQIIIGQMRGTTFEPTTSIVFNPILTHSNGDEQEIVIRNPCTFPVEIYNLEFDKQFLEEEKVLRLLPGYDENNNILLPTRAAGEKLPPEIQQFYDKVVKQAEEEKQGNLTKRTEDGSLVPPDGVESNVAETSSVSHQPTTTTSITAERNTNGRASLNLSIDPTDVSFVDKSEVTLKRIAEKLIDYDMTPVAEALARHLGIDLTNDGIQARNRRGIAIIVHGPPGSGKTMISRELSQRYDCALINLDQVIIEAIDSSNRSEQAQRAYQSCREAFEKHIEDQQRQAELDADHPAPVPIGKNRRRSSILPIITSPTNSNASPRITHTKKPTDKKKKGSEVADSNAQIATLEPQPLVAPPQIKFKVHKHLSSAAQQELMQTHKSSDDATSILEDDQEELMSFVLTEDVFVEILAARLQRLDCLHGVVFDSLDTSFLANASQTAIAVLKAINNRSYIYAIVTNFSYAKYKEAQAKADEIRRSEERLREQAEKEYVEEMGEDEYDGLPEEEKQRIDQRRLQQKKDRIQREQRLKEEKARLEQERLASKEVEPKKTKKGGSSQPLMGKGTSTLGGDKNLAASSTAVAGGKGGSRVTLISARGPAGSDRSNMKLDGSSAEDLEKKKASKSELKSLRDLSIKEEGEGSGSLIKGSTTSDLEDEKEKKKDRELLTKFKTFEFYRNDVLNVFELWDRTKGVTRNPPTPVNQGEDEHGSGALAAGGKKVAQKKDKGKKADTKDKEKVEKLDENGPTSTPVQHLSSTTPINVDEPTQATKDETKKHSSAGSEDTLNIPTIQIDTPSNYNSNQPLPANLMETIKSHLPTSDEVLDGMGQGPRGPPVPKAFEFAVVPFPDPRVNPPCAEYGQYFFVATSENDPNLFPEDAKKDNKTPEPPTNGDDGDGKDTGNKGRRSRAERDSISTKRKTSGGPGGSTEGKSSTRGTGKAGRHGGKQSPTRHSDGTDTTGDSGSEKILPKIIRFRWVIPAKDEVRVRLRFVSNEVGQFDQTISFELLGTKRNYKVFCRGVCTFPTISREPRTIFPNRQKARKPNEIVHKKFILATEQYDFGPLVLGKDINKIRAGVYPSNLETLTIDNTSPMDVEALFCFLNDVDPAKAIFFLDPTEMHLKPGESKPLKIMANPQKEGHFEESLVCCIKENPEPIVYKLCCDGCTPELQIEPTSFDFGQVLLYRKESRTIRLKNTKRIPVRWRLTGIGQDGIGQEFSTKTDTGIVEPLSTYELQLNYYASRPRSPASQKNKLSLKLEISDTEGMPGAIKTVNVPVTVDPYDIVLDMTFQKGNDRGIDFGNVRVNQEAKQTCTLKNKGKREIRYKFELIPDPKSKINASKFFEIVPKQGSLTAGGDRNAPATNVAITFKPTAEVHLKEAEIIVVSVINVTSPGKGADSTTHVTSHGTGKGNAEAALGRNAVATQQQAAAPPVEEEVARIRLKISAKATYSKFTITPEREVNFGPMPIGCPRRVEKFLIENHGEHDFKFIITKFQRDSSPQKLNMKDAPTQGRLQVGPFLISPAFAMIIPGGSSTVSVECISESDSPKKFEEEVLIDIADRNPIEYPKGIIYKLKSELIVPQIDTSDIASIFEEHRVVRNLSSFKNIADSVTGGVYGEEDRRFQFRNVIVGRTSKARFKISNSQKVPVDINLALRSINKSHKVVEAFELDAHRAQIPPYSNHYAVVSFTPTAMQSYAAVFDVTVDGQSKLNRESRNTPHFSCELHGEGHLPRVTILRPAIRNKKAQTMMIFNKLLLGRQATQQLLLVNEGVLPAKVDFYLHDVENVYSLQPSADNPHPENLVINDMTRKATAASAIFEVGQKIALDILFKPKPNQGSQRYEGVLRLVVVDNQYEDTSVQLIGESYTDDITLDNIHGLVMSDEPLPIQNASAQQQQQTIVDDDAPVSLSNTINFGEIHLNESRQILFSITNHHTKDSVRFEWPEHPQCTFSPRVGHLHAGCTKDIQVTFKTNKPIQLTKEKLLCTITKISFDRPTNEIPDWDDRMRSIKWVDVPQQPNDPANPEQQQRTNRPARKKVIEADAEPAHQRIEEQARQLDIYISAVSDYCRYKCSDFEIRFLETAMLQTRIQEVTVTNRGKVAFNYAWQVHMEDNLRPFTPMIDRDPPTPEPIESTRKGQKGGTRTPATAAPTPDASNAQDSPTTAPAARGKDKSSKETGKSTGKDGQSGSRVKGARSSVKSNAPTDSVAEEKETDNEQTLVNDGTILMELSQLDSDSNLHAPATPMADIGYIPFMVEPDTGSLAVGASQIFKVKFAPLDINDYQARLVCCIPNLETGKPGPVVAVRGRSLLPFCHFELEESDYLTAGRRRVDLLVHNSATHAPAPFVDRQTRVIEFKAVGTGSPLNRSFSVLNPTDHDYTYRWICEDNLDLTKQPSFVCRTIQGKITSGKGAIMSFDFFPRSFGIVESMYRFEIPSHSLSVPFLLVGQITEPQILFDRTFLSFHPVLIGHYAEESITLINKEDRPFHYQFLERSFINGTTNNDIAIEPSPTGTILANSRLPLRVVFRPTQNRAYTYVLQCRMGETIESLNLNIRGEGFANLSCVQNEGIDGKRYDLTTVQTGTNEIRFDDVLIGNSTSRQIEISNDGKYAFDYNWSSDQNQDLGPFTISPMKGTVTNSQKQTCVITFEPRTREHRSLIQRLVHLSILNGLKYDLLLIGQTTTPNINFSFLSHNFGPCFVYRAGMPENTCQLTITNQDTKDHTVECLYQSSAQLMVDFKGGLIASKQSAVCKFTFYPREQKTYRENVQLEIDGLTIVTIVIEGEGVDFRVELAEPKNKIVNLGALQAGKSVTREVCLVNRSRAPVSNCHVALMSSDSGAPRDMLSIQPTTPISLKARGGTATVTIKYTPRSRLPPFVEQILLKYGDLDVPMFAVRGCCQGYDIGLDTDALPFGAVGKDCSLTRKLILSNRGDIGAAFSWNNTQLRDSPFSVAPTNGYVAPGQEATIEFVFQPHTIRHDIRCEKLECRIEGTKSVHVTLSGSCIEVAPARETVNISTAVRSKESKSINLKNNTNTLWTLTPVISGEYFTGTDTVIIEPNSTKNYELTYLPLTEGKHTGTLFFPLPDGNGLLYNVAGSADSPRPAGKFSREVPCKTPYVELLSVENWLKKPQRFRVTHEVIKQDRPEVATTIKYLEFIDVAPKSKRDFKLNFYSYKECVQQIKLIFKNEQTQEYLWYDITFKSVMDKRNAPTTGNIELTTHVRQQATHDIVLENPLPHKVTFQGQCTHSDILLPPEHISVPANSQGTYNITYMPLKAGKIETRLEIHSTELGLYTYMLSLNALPARPERTIYFKAPLGGSQVVSAKFTSYARTKTDYVCKIDHPDFMVDRTVTAAPSSSPSTMEVGVDVTYEPSQLGDVRATLTISSSSGSDYIFPLVGLGELPKPQGPFTIKSGGNTTITFKNVFAQALQYTFSVDNPLFHVSKTQELIQARKSHRIVVSFDGSDTSNKADVMAKLIVSCPKTTGAPNASSSSVQWIYYLKGITPS</sequence>
<evidence type="ECO:0000259" key="7">
    <source>
        <dbReference type="Pfam" id="PF15780"/>
    </source>
</evidence>
<gene>
    <name evidence="12" type="ORF">EDS130_LOCUS1949</name>
</gene>
<feature type="region of interest" description="Disordered" evidence="6">
    <location>
        <begin position="2032"/>
        <end position="2105"/>
    </location>
</feature>
<dbReference type="InterPro" id="IPR008962">
    <property type="entry name" value="PapD-like_sf"/>
</dbReference>
<feature type="region of interest" description="Disordered" evidence="6">
    <location>
        <begin position="3144"/>
        <end position="3163"/>
    </location>
</feature>
<feature type="region of interest" description="Disordered" evidence="6">
    <location>
        <begin position="3866"/>
        <end position="3970"/>
    </location>
</feature>
<feature type="region of interest" description="Disordered" evidence="6">
    <location>
        <begin position="3763"/>
        <end position="3783"/>
    </location>
</feature>
<feature type="region of interest" description="Disordered" evidence="6">
    <location>
        <begin position="2445"/>
        <end position="2559"/>
    </location>
</feature>
<feature type="domain" description="CFAP65 tenth Ig-like" evidence="10">
    <location>
        <begin position="1699"/>
        <end position="1759"/>
    </location>
</feature>
<feature type="compositionally biased region" description="Basic and acidic residues" evidence="6">
    <location>
        <begin position="2260"/>
        <end position="2304"/>
    </location>
</feature>
<evidence type="ECO:0000259" key="10">
    <source>
        <dbReference type="Pfam" id="PF24291"/>
    </source>
</evidence>
<feature type="compositionally biased region" description="Basic residues" evidence="6">
    <location>
        <begin position="2079"/>
        <end position="2090"/>
    </location>
</feature>
<dbReference type="EMBL" id="CAJNOJ010000004">
    <property type="protein sequence ID" value="CAF0744665.1"/>
    <property type="molecule type" value="Genomic_DNA"/>
</dbReference>
<feature type="region of interest" description="Disordered" evidence="6">
    <location>
        <begin position="1861"/>
        <end position="1899"/>
    </location>
</feature>
<dbReference type="InterPro" id="IPR053879">
    <property type="entry name" value="HYDIN_VesB_CFA65-like_Ig"/>
</dbReference>
<keyword evidence="5" id="KW-0966">Cell projection</keyword>
<dbReference type="GO" id="GO:1904158">
    <property type="term" value="P:axonemal central apparatus assembly"/>
    <property type="evidence" value="ECO:0007669"/>
    <property type="project" value="TreeGrafter"/>
</dbReference>
<proteinExistence type="predicted"/>
<dbReference type="Proteomes" id="UP000663852">
    <property type="component" value="Unassembled WGS sequence"/>
</dbReference>
<dbReference type="InterPro" id="IPR058536">
    <property type="entry name" value="Ig_CFAP65_4th"/>
</dbReference>
<dbReference type="PANTHER" id="PTHR23053">
    <property type="entry name" value="DLEC1 DELETED IN LUNG AND ESOPHAGEAL CANCER 1"/>
    <property type="match status" value="1"/>
</dbReference>
<feature type="compositionally biased region" description="Basic and acidic residues" evidence="6">
    <location>
        <begin position="2476"/>
        <end position="2497"/>
    </location>
</feature>
<feature type="domain" description="HYDIN/VesB/CFA65-like Ig-like" evidence="9">
    <location>
        <begin position="4651"/>
        <end position="4747"/>
    </location>
</feature>
<dbReference type="OrthoDB" id="442692at2759"/>
<evidence type="ECO:0000313" key="13">
    <source>
        <dbReference type="Proteomes" id="UP000663852"/>
    </source>
</evidence>
<feature type="compositionally biased region" description="Polar residues" evidence="6">
    <location>
        <begin position="3144"/>
        <end position="3158"/>
    </location>
</feature>
<feature type="region of interest" description="Disordered" evidence="6">
    <location>
        <begin position="2242"/>
        <end position="2417"/>
    </location>
</feature>
<dbReference type="Gene3D" id="2.60.40.10">
    <property type="entry name" value="Immunoglobulins"/>
    <property type="match status" value="21"/>
</dbReference>
<evidence type="ECO:0000256" key="4">
    <source>
        <dbReference type="ARBA" id="ARBA00023069"/>
    </source>
</evidence>
<feature type="domain" description="HYDIN/VesB/CFA65-like Ig-like" evidence="9">
    <location>
        <begin position="459"/>
        <end position="558"/>
    </location>
</feature>
<feature type="domain" description="Abnormal spindle-like microcephaly-associated protein ASH" evidence="7">
    <location>
        <begin position="1533"/>
        <end position="1598"/>
    </location>
</feature>
<dbReference type="Pfam" id="PF14874">
    <property type="entry name" value="PapD-like"/>
    <property type="match status" value="1"/>
</dbReference>
<feature type="region of interest" description="Disordered" evidence="6">
    <location>
        <begin position="1231"/>
        <end position="1257"/>
    </location>
</feature>
<dbReference type="Pfam" id="PF15780">
    <property type="entry name" value="ASH"/>
    <property type="match status" value="1"/>
</dbReference>
<dbReference type="InterPro" id="IPR033305">
    <property type="entry name" value="Hydin-like"/>
</dbReference>
<dbReference type="GO" id="GO:0003341">
    <property type="term" value="P:cilium movement"/>
    <property type="evidence" value="ECO:0007669"/>
    <property type="project" value="TreeGrafter"/>
</dbReference>
<reference evidence="12" key="1">
    <citation type="submission" date="2021-02" db="EMBL/GenBank/DDBJ databases">
        <authorList>
            <person name="Nowell W R."/>
        </authorList>
    </citation>
    <scope>NUCLEOTIDE SEQUENCE</scope>
</reference>
<evidence type="ECO:0000259" key="11">
    <source>
        <dbReference type="Pfam" id="PF24507"/>
    </source>
</evidence>
<feature type="compositionally biased region" description="Polar residues" evidence="6">
    <location>
        <begin position="2067"/>
        <end position="2078"/>
    </location>
</feature>
<evidence type="ECO:0000259" key="9">
    <source>
        <dbReference type="Pfam" id="PF22544"/>
    </source>
</evidence>
<feature type="compositionally biased region" description="Polar residues" evidence="6">
    <location>
        <begin position="2532"/>
        <end position="2558"/>
    </location>
</feature>
<dbReference type="SUPFAM" id="SSF49354">
    <property type="entry name" value="PapD-like"/>
    <property type="match status" value="1"/>
</dbReference>
<dbReference type="Pfam" id="PF17213">
    <property type="entry name" value="Hydin_ADK"/>
    <property type="match status" value="1"/>
</dbReference>
<dbReference type="Pfam" id="PF22544">
    <property type="entry name" value="HYDIN_VesB_CFA65-like_Ig"/>
    <property type="match status" value="4"/>
</dbReference>
<dbReference type="Pfam" id="PF24291">
    <property type="entry name" value="Ig_CFAP65"/>
    <property type="match status" value="1"/>
</dbReference>
<keyword evidence="3" id="KW-0963">Cytoplasm</keyword>
<evidence type="ECO:0000256" key="1">
    <source>
        <dbReference type="ARBA" id="ARBA00004138"/>
    </source>
</evidence>
<dbReference type="SUPFAM" id="SSF52540">
    <property type="entry name" value="P-loop containing nucleoside triphosphate hydrolases"/>
    <property type="match status" value="1"/>
</dbReference>
<feature type="compositionally biased region" description="Acidic residues" evidence="6">
    <location>
        <begin position="2248"/>
        <end position="2259"/>
    </location>
</feature>
<dbReference type="InterPro" id="IPR031549">
    <property type="entry name" value="ASH"/>
</dbReference>
<feature type="compositionally biased region" description="Low complexity" evidence="6">
    <location>
        <begin position="2464"/>
        <end position="2473"/>
    </location>
</feature>
<feature type="compositionally biased region" description="Polar residues" evidence="6">
    <location>
        <begin position="1885"/>
        <end position="1899"/>
    </location>
</feature>
<dbReference type="PANTHER" id="PTHR23053:SF0">
    <property type="entry name" value="HYDROCEPHALUS-INDUCING PROTEIN HOMOLOG"/>
    <property type="match status" value="1"/>
</dbReference>
<feature type="domain" description="HYDIN/VesB/CFA65-like Ig-like" evidence="9">
    <location>
        <begin position="792"/>
        <end position="889"/>
    </location>
</feature>
<dbReference type="Pfam" id="PF24507">
    <property type="entry name" value="Ig_CFAP65_4th"/>
    <property type="match status" value="1"/>
</dbReference>
<keyword evidence="4" id="KW-0969">Cilium</keyword>
<evidence type="ECO:0000259" key="8">
    <source>
        <dbReference type="Pfam" id="PF17213"/>
    </source>
</evidence>
<feature type="compositionally biased region" description="Basic and acidic residues" evidence="6">
    <location>
        <begin position="2032"/>
        <end position="2047"/>
    </location>
</feature>
<feature type="compositionally biased region" description="Polar residues" evidence="6">
    <location>
        <begin position="2309"/>
        <end position="2323"/>
    </location>
</feature>
<evidence type="ECO:0000313" key="12">
    <source>
        <dbReference type="EMBL" id="CAF0744665.1"/>
    </source>
</evidence>
<feature type="domain" description="Hydin adenylate kinase-like" evidence="8">
    <location>
        <begin position="1973"/>
        <end position="2184"/>
    </location>
</feature>
<feature type="compositionally biased region" description="Polar residues" evidence="6">
    <location>
        <begin position="2499"/>
        <end position="2522"/>
    </location>
</feature>
<dbReference type="InterPro" id="IPR033768">
    <property type="entry name" value="Hydin_ADK"/>
</dbReference>
<dbReference type="InterPro" id="IPR027417">
    <property type="entry name" value="P-loop_NTPase"/>
</dbReference>
<feature type="domain" description="CFAP65 fourth Ig-like" evidence="11">
    <location>
        <begin position="1330"/>
        <end position="1425"/>
    </location>
</feature>